<keyword evidence="4" id="KW-1185">Reference proteome</keyword>
<dbReference type="Gene3D" id="3.30.565.10">
    <property type="entry name" value="Histidine kinase-like ATPase, C-terminal domain"/>
    <property type="match status" value="1"/>
</dbReference>
<dbReference type="InterPro" id="IPR013656">
    <property type="entry name" value="PAS_4"/>
</dbReference>
<dbReference type="SUPFAM" id="SSF55785">
    <property type="entry name" value="PYP-like sensor domain (PAS domain)"/>
    <property type="match status" value="1"/>
</dbReference>
<name>A0ABS5KPW4_9ACTN</name>
<dbReference type="SMART" id="SM00331">
    <property type="entry name" value="PP2C_SIG"/>
    <property type="match status" value="1"/>
</dbReference>
<dbReference type="InterPro" id="IPR001932">
    <property type="entry name" value="PPM-type_phosphatase-like_dom"/>
</dbReference>
<dbReference type="Gene3D" id="3.60.40.10">
    <property type="entry name" value="PPM-type phosphatase domain"/>
    <property type="match status" value="1"/>
</dbReference>
<dbReference type="InterPro" id="IPR035965">
    <property type="entry name" value="PAS-like_dom_sf"/>
</dbReference>
<organism evidence="3 4">
    <name type="scientific">Catenulispora pinistramenti</name>
    <dbReference type="NCBI Taxonomy" id="2705254"/>
    <lineage>
        <taxon>Bacteria</taxon>
        <taxon>Bacillati</taxon>
        <taxon>Actinomycetota</taxon>
        <taxon>Actinomycetes</taxon>
        <taxon>Catenulisporales</taxon>
        <taxon>Catenulisporaceae</taxon>
        <taxon>Catenulispora</taxon>
    </lineage>
</organism>
<proteinExistence type="predicted"/>
<gene>
    <name evidence="3" type="ORF">KGQ19_14425</name>
</gene>
<protein>
    <submittedName>
        <fullName evidence="3">SpoIIE family protein phosphatase</fullName>
    </submittedName>
</protein>
<dbReference type="Gene3D" id="3.30.450.20">
    <property type="entry name" value="PAS domain"/>
    <property type="match status" value="1"/>
</dbReference>
<dbReference type="Proteomes" id="UP000730482">
    <property type="component" value="Unassembled WGS sequence"/>
</dbReference>
<dbReference type="PANTHER" id="PTHR43156:SF2">
    <property type="entry name" value="STAGE II SPORULATION PROTEIN E"/>
    <property type="match status" value="1"/>
</dbReference>
<dbReference type="Pfam" id="PF13581">
    <property type="entry name" value="HATPase_c_2"/>
    <property type="match status" value="1"/>
</dbReference>
<dbReference type="CDD" id="cd16936">
    <property type="entry name" value="HATPase_RsbW-like"/>
    <property type="match status" value="1"/>
</dbReference>
<sequence length="528" mass="56238">MKSPVMPAIEELLHAAFDAAPMPAVLADGPGHLLLAANEACQADFGAVALRRPVEEVLPELTATGLPAALDQAYDTGRPVLLHDRLVRRHGGDRYYTLVCVPARGGVAVFCRDETERVRREQALLEEETRNRNMAVMLQRSLLPQRIVQPDEIRLAACYLPALVRYEDASLDAEPVLEVGGDWYDAIPLGAGRTALVVGGVTPQAGGVGVRAAAVMGRLRAAVRAYASQNLPPGEVMYHLDRHALDFDGERTGSPVATLVYAVHDADNGSLTYANAGHLPPLLRLPDGYVAVLDGASGPSLGSGDWTWQEAAVAVPPGSYLAFYTQGLLERGTSDLRRVFARAPEEEPPRPGAGPVDLVRDHILASIDPLSVSSGNLDPAGAVRTDDVALLVAHVPAWTGAHAALFRSASVELVGGPEIAAHARSYTAGVLTTWGVADDLTDTAVLAVSELVANAVTHGAAPVVLRLRRTDRRLIIDVADQSDHLPRRRLARETDEDGRGISIIAAVAAAWGARPLPEGKSVWCEFEF</sequence>
<dbReference type="InterPro" id="IPR036890">
    <property type="entry name" value="HATPase_C_sf"/>
</dbReference>
<reference evidence="3 4" key="1">
    <citation type="submission" date="2020-02" db="EMBL/GenBank/DDBJ databases">
        <title>Acidophilic actinobacteria isolated from forest soil.</title>
        <authorList>
            <person name="Golinska P."/>
        </authorList>
    </citation>
    <scope>NUCLEOTIDE SEQUENCE [LARGE SCALE GENOMIC DNA]</scope>
    <source>
        <strain evidence="3 4">NL8</strain>
    </source>
</reference>
<feature type="domain" description="PPM-type phosphatase" evidence="2">
    <location>
        <begin position="164"/>
        <end position="395"/>
    </location>
</feature>
<dbReference type="EMBL" id="JAAFYZ010000040">
    <property type="protein sequence ID" value="MBS2548061.1"/>
    <property type="molecule type" value="Genomic_DNA"/>
</dbReference>
<accession>A0ABS5KPW4</accession>
<dbReference type="PANTHER" id="PTHR43156">
    <property type="entry name" value="STAGE II SPORULATION PROTEIN E-RELATED"/>
    <property type="match status" value="1"/>
</dbReference>
<dbReference type="InterPro" id="IPR036457">
    <property type="entry name" value="PPM-type-like_dom_sf"/>
</dbReference>
<evidence type="ECO:0000313" key="3">
    <source>
        <dbReference type="EMBL" id="MBS2548061.1"/>
    </source>
</evidence>
<evidence type="ECO:0000259" key="2">
    <source>
        <dbReference type="SMART" id="SM00331"/>
    </source>
</evidence>
<dbReference type="RefSeq" id="WP_212009636.1">
    <property type="nucleotide sequence ID" value="NZ_JAAFYZ010000040.1"/>
</dbReference>
<comment type="caution">
    <text evidence="3">The sequence shown here is derived from an EMBL/GenBank/DDBJ whole genome shotgun (WGS) entry which is preliminary data.</text>
</comment>
<dbReference type="Pfam" id="PF07228">
    <property type="entry name" value="SpoIIE"/>
    <property type="match status" value="1"/>
</dbReference>
<dbReference type="Pfam" id="PF08448">
    <property type="entry name" value="PAS_4"/>
    <property type="match status" value="1"/>
</dbReference>
<dbReference type="InterPro" id="IPR003594">
    <property type="entry name" value="HATPase_dom"/>
</dbReference>
<evidence type="ECO:0000256" key="1">
    <source>
        <dbReference type="ARBA" id="ARBA00022801"/>
    </source>
</evidence>
<dbReference type="SUPFAM" id="SSF55874">
    <property type="entry name" value="ATPase domain of HSP90 chaperone/DNA topoisomerase II/histidine kinase"/>
    <property type="match status" value="1"/>
</dbReference>
<dbReference type="InterPro" id="IPR052016">
    <property type="entry name" value="Bact_Sigma-Reg"/>
</dbReference>
<keyword evidence="1" id="KW-0378">Hydrolase</keyword>
<evidence type="ECO:0000313" key="4">
    <source>
        <dbReference type="Proteomes" id="UP000730482"/>
    </source>
</evidence>